<dbReference type="GO" id="GO:0016832">
    <property type="term" value="F:aldehyde-lyase activity"/>
    <property type="evidence" value="ECO:0007669"/>
    <property type="project" value="TreeGrafter"/>
</dbReference>
<proteinExistence type="inferred from homology"/>
<keyword evidence="6" id="KW-1185">Reference proteome</keyword>
<dbReference type="InterPro" id="IPR015813">
    <property type="entry name" value="Pyrv/PenolPyrv_kinase-like_dom"/>
</dbReference>
<dbReference type="PANTHER" id="PTHR30502">
    <property type="entry name" value="2-KETO-3-DEOXY-L-RHAMNONATE ALDOLASE"/>
    <property type="match status" value="1"/>
</dbReference>
<gene>
    <name evidence="5" type="ORF">FNH21_03280</name>
</gene>
<accession>A0A7X1NN18</accession>
<dbReference type="EMBL" id="VJXX01000001">
    <property type="protein sequence ID" value="MPY09752.1"/>
    <property type="molecule type" value="Genomic_DNA"/>
</dbReference>
<evidence type="ECO:0000313" key="6">
    <source>
        <dbReference type="Proteomes" id="UP000326464"/>
    </source>
</evidence>
<dbReference type="AlphaFoldDB" id="A0A7X1NN18"/>
<dbReference type="Proteomes" id="UP000326464">
    <property type="component" value="Unassembled WGS sequence"/>
</dbReference>
<feature type="domain" description="HpcH/HpaI aldolase/citrate lyase" evidence="4">
    <location>
        <begin position="20"/>
        <end position="242"/>
    </location>
</feature>
<evidence type="ECO:0000313" key="5">
    <source>
        <dbReference type="EMBL" id="MPY09752.1"/>
    </source>
</evidence>
<dbReference type="GO" id="GO:0005737">
    <property type="term" value="C:cytoplasm"/>
    <property type="evidence" value="ECO:0007669"/>
    <property type="project" value="TreeGrafter"/>
</dbReference>
<reference evidence="6" key="1">
    <citation type="submission" date="2019-07" db="EMBL/GenBank/DDBJ databases">
        <title>Arthrobacter KR32 sp. nov., isolated from mountain cheese made of cows milk.</title>
        <authorList>
            <person name="Flegler A."/>
        </authorList>
    </citation>
    <scope>NUCLEOTIDE SEQUENCE [LARGE SCALE GENOMIC DNA]</scope>
    <source>
        <strain evidence="6">KR32</strain>
    </source>
</reference>
<dbReference type="InterPro" id="IPR005000">
    <property type="entry name" value="Aldolase/citrate-lyase_domain"/>
</dbReference>
<keyword evidence="2" id="KW-0479">Metal-binding</keyword>
<comment type="similarity">
    <text evidence="1">Belongs to the HpcH/HpaI aldolase family.</text>
</comment>
<keyword evidence="3" id="KW-0456">Lyase</keyword>
<evidence type="ECO:0000256" key="2">
    <source>
        <dbReference type="ARBA" id="ARBA00022723"/>
    </source>
</evidence>
<dbReference type="OrthoDB" id="3353438at2"/>
<evidence type="ECO:0000256" key="1">
    <source>
        <dbReference type="ARBA" id="ARBA00005568"/>
    </source>
</evidence>
<comment type="caution">
    <text evidence="5">The sequence shown here is derived from an EMBL/GenBank/DDBJ whole genome shotgun (WGS) entry which is preliminary data.</text>
</comment>
<dbReference type="InterPro" id="IPR050251">
    <property type="entry name" value="HpcH-HpaI_aldolase"/>
</dbReference>
<evidence type="ECO:0000259" key="4">
    <source>
        <dbReference type="Pfam" id="PF03328"/>
    </source>
</evidence>
<organism evidence="5 6">
    <name type="scientific">Arthrobacter bussei</name>
    <dbReference type="NCBI Taxonomy" id="2594179"/>
    <lineage>
        <taxon>Bacteria</taxon>
        <taxon>Bacillati</taxon>
        <taxon>Actinomycetota</taxon>
        <taxon>Actinomycetes</taxon>
        <taxon>Micrococcales</taxon>
        <taxon>Micrococcaceae</taxon>
        <taxon>Arthrobacter</taxon>
    </lineage>
</organism>
<dbReference type="PANTHER" id="PTHR30502:SF0">
    <property type="entry name" value="PHOSPHOENOLPYRUVATE CARBOXYLASE FAMILY PROTEIN"/>
    <property type="match status" value="1"/>
</dbReference>
<sequence>MGGHNGSMTADATVHDPLLGVWATLGESRLTRELAGAGPGWVALDAQHGHFDDRSLREALLHRPAGSAPMLVRVGANDPALIGRALDAGADGVVVPLVDSVADALAASSASHYPPLGTRSWGPLHGSRPVHAPGGDAGPHAVPLCAVLIETAAGLDAARDIAAVDGVDMLFVGPFDLSLALGLQVDELLAATDDDAPLPRIVRACRDAGITAGAYAGSPERAALLAASGFHWIASTTDTALLALGVAGLRENLRRAASDQSAQNSASAGNALS</sequence>
<dbReference type="Gene3D" id="3.20.20.60">
    <property type="entry name" value="Phosphoenolpyruvate-binding domains"/>
    <property type="match status" value="1"/>
</dbReference>
<protein>
    <submittedName>
        <fullName evidence="5">Aldolase</fullName>
    </submittedName>
</protein>
<dbReference type="GO" id="GO:0046872">
    <property type="term" value="F:metal ion binding"/>
    <property type="evidence" value="ECO:0007669"/>
    <property type="project" value="UniProtKB-KW"/>
</dbReference>
<name>A0A7X1NN18_9MICC</name>
<dbReference type="InterPro" id="IPR040442">
    <property type="entry name" value="Pyrv_kinase-like_dom_sf"/>
</dbReference>
<dbReference type="Pfam" id="PF03328">
    <property type="entry name" value="HpcH_HpaI"/>
    <property type="match status" value="1"/>
</dbReference>
<evidence type="ECO:0000256" key="3">
    <source>
        <dbReference type="ARBA" id="ARBA00023239"/>
    </source>
</evidence>
<dbReference type="SUPFAM" id="SSF51621">
    <property type="entry name" value="Phosphoenolpyruvate/pyruvate domain"/>
    <property type="match status" value="1"/>
</dbReference>